<proteinExistence type="predicted"/>
<keyword evidence="2" id="KW-1185">Reference proteome</keyword>
<protein>
    <submittedName>
        <fullName evidence="1">Uncharacterized protein</fullName>
    </submittedName>
</protein>
<reference evidence="1" key="1">
    <citation type="journal article" date="2018" name="Genome Biol. Evol.">
        <title>Genomics and development of Lentinus tigrinus, a white-rot wood-decaying mushroom with dimorphic fruiting bodies.</title>
        <authorList>
            <person name="Wu B."/>
            <person name="Xu Z."/>
            <person name="Knudson A."/>
            <person name="Carlson A."/>
            <person name="Chen N."/>
            <person name="Kovaka S."/>
            <person name="LaButti K."/>
            <person name="Lipzen A."/>
            <person name="Pennachio C."/>
            <person name="Riley R."/>
            <person name="Schakwitz W."/>
            <person name="Umezawa K."/>
            <person name="Ohm R.A."/>
            <person name="Grigoriev I.V."/>
            <person name="Nagy L.G."/>
            <person name="Gibbons J."/>
            <person name="Hibbett D."/>
        </authorList>
    </citation>
    <scope>NUCLEOTIDE SEQUENCE [LARGE SCALE GENOMIC DNA]</scope>
    <source>
        <strain evidence="1">ALCF2SS1-6</strain>
    </source>
</reference>
<gene>
    <name evidence="1" type="ORF">L227DRAFT_89414</name>
</gene>
<sequence>MHTLLRLNASMEGEVLWNNFTNHPAVVRRWAVCNRQHKSGPFTHHPVLVQETHSRNRSSLCAAGVSSVNACPQRRFARPKIQGSLKFNYPAFPHAGSCAATGSTLRNARAASSTHSRLASVVLSGTPFISRRFTSSVSSGLPGHASYRDSPEKFSIVLTKPRALP</sequence>
<dbReference type="EMBL" id="ML122265">
    <property type="protein sequence ID" value="RPD60529.1"/>
    <property type="molecule type" value="Genomic_DNA"/>
</dbReference>
<organism evidence="1 2">
    <name type="scientific">Lentinus tigrinus ALCF2SS1-6</name>
    <dbReference type="NCBI Taxonomy" id="1328759"/>
    <lineage>
        <taxon>Eukaryota</taxon>
        <taxon>Fungi</taxon>
        <taxon>Dikarya</taxon>
        <taxon>Basidiomycota</taxon>
        <taxon>Agaricomycotina</taxon>
        <taxon>Agaricomycetes</taxon>
        <taxon>Polyporales</taxon>
        <taxon>Polyporaceae</taxon>
        <taxon>Lentinus</taxon>
    </lineage>
</organism>
<accession>A0A5C2SBP9</accession>
<dbReference type="Proteomes" id="UP000313359">
    <property type="component" value="Unassembled WGS sequence"/>
</dbReference>
<evidence type="ECO:0000313" key="2">
    <source>
        <dbReference type="Proteomes" id="UP000313359"/>
    </source>
</evidence>
<dbReference type="AlphaFoldDB" id="A0A5C2SBP9"/>
<name>A0A5C2SBP9_9APHY</name>
<evidence type="ECO:0000313" key="1">
    <source>
        <dbReference type="EMBL" id="RPD60529.1"/>
    </source>
</evidence>